<protein>
    <submittedName>
        <fullName evidence="1">Uncharacterized protein</fullName>
    </submittedName>
</protein>
<dbReference type="AlphaFoldDB" id="A0A451A2T3"/>
<accession>A0A451A2T3</accession>
<name>A0A451A2T3_9GAMM</name>
<sequence length="69" mass="7941">MTRWSRDWFIITLTRSTGAGDLKIFRFIRKATNQRFFDHFIEDLRIRKKPRGIGACTGNPSPIGLGAKC</sequence>
<organism evidence="1">
    <name type="scientific">Candidatus Kentrum sp. UNK</name>
    <dbReference type="NCBI Taxonomy" id="2126344"/>
    <lineage>
        <taxon>Bacteria</taxon>
        <taxon>Pseudomonadati</taxon>
        <taxon>Pseudomonadota</taxon>
        <taxon>Gammaproteobacteria</taxon>
        <taxon>Candidatus Kentrum</taxon>
    </lineage>
</organism>
<evidence type="ECO:0000313" key="1">
    <source>
        <dbReference type="EMBL" id="VFK60345.1"/>
    </source>
</evidence>
<dbReference type="EMBL" id="CAADGD010000012">
    <property type="protein sequence ID" value="VFK69218.1"/>
    <property type="molecule type" value="Genomic_DNA"/>
</dbReference>
<dbReference type="EMBL" id="CAADFZ010000011">
    <property type="protein sequence ID" value="VFK60345.1"/>
    <property type="molecule type" value="Genomic_DNA"/>
</dbReference>
<proteinExistence type="predicted"/>
<reference evidence="1" key="1">
    <citation type="submission" date="2019-02" db="EMBL/GenBank/DDBJ databases">
        <authorList>
            <person name="Gruber-Vodicka R. H."/>
            <person name="Seah K. B. B."/>
        </authorList>
    </citation>
    <scope>NUCLEOTIDE SEQUENCE</scope>
    <source>
        <strain evidence="2">BECK_BY19</strain>
        <strain evidence="1">BECK_BY8</strain>
    </source>
</reference>
<gene>
    <name evidence="1" type="ORF">BECKUNK1418G_GA0071005_101113</name>
    <name evidence="2" type="ORF">BECKUNK1418H_GA0071006_101213</name>
</gene>
<evidence type="ECO:0000313" key="2">
    <source>
        <dbReference type="EMBL" id="VFK69218.1"/>
    </source>
</evidence>